<dbReference type="Pfam" id="PF00069">
    <property type="entry name" value="Pkinase"/>
    <property type="match status" value="1"/>
</dbReference>
<dbReference type="GO" id="GO:0005524">
    <property type="term" value="F:ATP binding"/>
    <property type="evidence" value="ECO:0007669"/>
    <property type="project" value="InterPro"/>
</dbReference>
<organism evidence="2 3">
    <name type="scientific">Phialocephala subalpina</name>
    <dbReference type="NCBI Taxonomy" id="576137"/>
    <lineage>
        <taxon>Eukaryota</taxon>
        <taxon>Fungi</taxon>
        <taxon>Dikarya</taxon>
        <taxon>Ascomycota</taxon>
        <taxon>Pezizomycotina</taxon>
        <taxon>Leotiomycetes</taxon>
        <taxon>Helotiales</taxon>
        <taxon>Mollisiaceae</taxon>
        <taxon>Phialocephala</taxon>
        <taxon>Phialocephala fortinii species complex</taxon>
    </lineage>
</organism>
<dbReference type="InterPro" id="IPR011009">
    <property type="entry name" value="Kinase-like_dom_sf"/>
</dbReference>
<keyword evidence="3" id="KW-1185">Reference proteome</keyword>
<reference evidence="2 3" key="1">
    <citation type="submission" date="2016-03" db="EMBL/GenBank/DDBJ databases">
        <authorList>
            <person name="Ploux O."/>
        </authorList>
    </citation>
    <scope>NUCLEOTIDE SEQUENCE [LARGE SCALE GENOMIC DNA]</scope>
    <source>
        <strain evidence="2 3">UAMH 11012</strain>
    </source>
</reference>
<sequence>MEVLETGESFEEIHGDFKYAHTLIVYRVGDNVYHAITKSRCRFAAEVKVEELSNVVLIPTTTYCPLFPSNYTRAPDPLPPNCYIKRPHLISYDRIHDTPNASRISERVLKEAEVCEILKLHPHPNIAQYLGCQVRNGRITGICFTKYSDTLMHRVNPKSRMKRAFIYDGRALKNPDDFLYGVERGIRHLHSLGLVHNDINPSNIMFKEDTDEDTPVIIDFDSCWPVGESLEGVGRTFEWYNESVQHSLPSNDIDALDEIREWLRDSGTKHFKFKD</sequence>
<dbReference type="AlphaFoldDB" id="A0A1L7WSK0"/>
<dbReference type="Proteomes" id="UP000184330">
    <property type="component" value="Unassembled WGS sequence"/>
</dbReference>
<dbReference type="EMBL" id="FJOG01000007">
    <property type="protein sequence ID" value="CZR55733.1"/>
    <property type="molecule type" value="Genomic_DNA"/>
</dbReference>
<evidence type="ECO:0000313" key="2">
    <source>
        <dbReference type="EMBL" id="CZR55733.1"/>
    </source>
</evidence>
<proteinExistence type="predicted"/>
<dbReference type="SUPFAM" id="SSF56112">
    <property type="entry name" value="Protein kinase-like (PK-like)"/>
    <property type="match status" value="1"/>
</dbReference>
<dbReference type="GO" id="GO:0004672">
    <property type="term" value="F:protein kinase activity"/>
    <property type="evidence" value="ECO:0007669"/>
    <property type="project" value="InterPro"/>
</dbReference>
<feature type="domain" description="Protein kinase" evidence="1">
    <location>
        <begin position="22"/>
        <end position="275"/>
    </location>
</feature>
<name>A0A1L7WSK0_9HELO</name>
<dbReference type="OrthoDB" id="4062651at2759"/>
<dbReference type="Gene3D" id="1.10.510.10">
    <property type="entry name" value="Transferase(Phosphotransferase) domain 1"/>
    <property type="match status" value="1"/>
</dbReference>
<dbReference type="STRING" id="576137.A0A1L7WSK0"/>
<dbReference type="InterPro" id="IPR000719">
    <property type="entry name" value="Prot_kinase_dom"/>
</dbReference>
<protein>
    <recommendedName>
        <fullName evidence="1">Protein kinase domain-containing protein</fullName>
    </recommendedName>
</protein>
<evidence type="ECO:0000259" key="1">
    <source>
        <dbReference type="PROSITE" id="PS50011"/>
    </source>
</evidence>
<dbReference type="PROSITE" id="PS50011">
    <property type="entry name" value="PROTEIN_KINASE_DOM"/>
    <property type="match status" value="1"/>
</dbReference>
<evidence type="ECO:0000313" key="3">
    <source>
        <dbReference type="Proteomes" id="UP000184330"/>
    </source>
</evidence>
<accession>A0A1L7WSK0</accession>
<gene>
    <name evidence="2" type="ORF">PAC_05621</name>
</gene>